<dbReference type="GO" id="GO:0016706">
    <property type="term" value="F:2-oxoglutarate-dependent dioxygenase activity"/>
    <property type="evidence" value="ECO:0007669"/>
    <property type="project" value="UniProtKB-ARBA"/>
</dbReference>
<dbReference type="Pfam" id="PF14226">
    <property type="entry name" value="DIOX_N"/>
    <property type="match status" value="1"/>
</dbReference>
<keyword evidence="4" id="KW-0560">Oxidoreductase</keyword>
<reference evidence="6" key="1">
    <citation type="submission" date="2018-01" db="EMBL/GenBank/DDBJ databases">
        <authorList>
            <person name="Mao J.F."/>
        </authorList>
    </citation>
    <scope>NUCLEOTIDE SEQUENCE</scope>
    <source>
        <strain evidence="6">Huo1</strain>
        <tissue evidence="6">Leaf</tissue>
    </source>
</reference>
<keyword evidence="2 4" id="KW-0479">Metal-binding</keyword>
<evidence type="ECO:0000259" key="5">
    <source>
        <dbReference type="PROSITE" id="PS51471"/>
    </source>
</evidence>
<dbReference type="FunFam" id="2.60.120.330:FF:000079">
    <property type="entry name" value="Protein SRG1"/>
    <property type="match status" value="1"/>
</dbReference>
<protein>
    <recommendedName>
        <fullName evidence="5">Fe2OG dioxygenase domain-containing protein</fullName>
    </recommendedName>
</protein>
<dbReference type="EMBL" id="PNBA02000001">
    <property type="protein sequence ID" value="KAG6436295.1"/>
    <property type="molecule type" value="Genomic_DNA"/>
</dbReference>
<dbReference type="PANTHER" id="PTHR47991">
    <property type="entry name" value="OXOGLUTARATE/IRON-DEPENDENT DIOXYGENASE"/>
    <property type="match status" value="1"/>
</dbReference>
<feature type="domain" description="Fe2OG dioxygenase" evidence="5">
    <location>
        <begin position="273"/>
        <end position="375"/>
    </location>
</feature>
<evidence type="ECO:0000256" key="4">
    <source>
        <dbReference type="RuleBase" id="RU003682"/>
    </source>
</evidence>
<dbReference type="GO" id="GO:0046872">
    <property type="term" value="F:metal ion binding"/>
    <property type="evidence" value="ECO:0007669"/>
    <property type="project" value="UniProtKB-KW"/>
</dbReference>
<dbReference type="GO" id="GO:0002238">
    <property type="term" value="P:response to molecule of fungal origin"/>
    <property type="evidence" value="ECO:0007669"/>
    <property type="project" value="UniProtKB-ARBA"/>
</dbReference>
<dbReference type="InterPro" id="IPR026992">
    <property type="entry name" value="DIOX_N"/>
</dbReference>
<keyword evidence="3 4" id="KW-0408">Iron</keyword>
<evidence type="ECO:0000256" key="1">
    <source>
        <dbReference type="ARBA" id="ARBA00008056"/>
    </source>
</evidence>
<dbReference type="InterPro" id="IPR005123">
    <property type="entry name" value="Oxoglu/Fe-dep_dioxygenase_dom"/>
</dbReference>
<evidence type="ECO:0000313" key="6">
    <source>
        <dbReference type="EMBL" id="KAG6436295.1"/>
    </source>
</evidence>
<dbReference type="AlphaFoldDB" id="A0A8X8YUC6"/>
<evidence type="ECO:0000256" key="3">
    <source>
        <dbReference type="ARBA" id="ARBA00023004"/>
    </source>
</evidence>
<dbReference type="SUPFAM" id="SSF51197">
    <property type="entry name" value="Clavaminate synthase-like"/>
    <property type="match status" value="1"/>
</dbReference>
<proteinExistence type="inferred from homology"/>
<accession>A0A8X8YUC6</accession>
<name>A0A8X8YUC6_SALSN</name>
<dbReference type="InterPro" id="IPR027443">
    <property type="entry name" value="IPNS-like_sf"/>
</dbReference>
<dbReference type="Pfam" id="PF03171">
    <property type="entry name" value="2OG-FeII_Oxy"/>
    <property type="match status" value="1"/>
</dbReference>
<keyword evidence="7" id="KW-1185">Reference proteome</keyword>
<dbReference type="GO" id="GO:0009805">
    <property type="term" value="P:coumarin biosynthetic process"/>
    <property type="evidence" value="ECO:0007669"/>
    <property type="project" value="UniProtKB-ARBA"/>
</dbReference>
<dbReference type="Gene3D" id="2.60.120.330">
    <property type="entry name" value="B-lactam Antibiotic, Isopenicillin N Synthase, Chain"/>
    <property type="match status" value="1"/>
</dbReference>
<dbReference type="Proteomes" id="UP000298416">
    <property type="component" value="Unassembled WGS sequence"/>
</dbReference>
<sequence length="422" mass="48286">MDKLSKMAVEKNTWMFQDHNINEHHLTVRLRVIWIIYRLQWCRPDTSSPDSTKNEKKEMENIERIHHHDTKFIDQNGHLQTIKIPVVQDLARLKILPGDFIQNPVAAHPFPPHTFFDAIDMAKLRTKSGRATELRKLASICDEWGMFIIRNHGLDPRALEEVEQVVKNFFELPFEDKKSSVGTYTDADNMGYGRNFFKSQHQPLDWIDRLAMKAAPVGSTEGLRVWPNNPPNFRPAVENFVEIGRQVLDELLEALAEAISCDTDSFSRYFDPDTSEINVRVNYYPACPRPDLTMGLVPHSDASALTLLTQFGSENGLQVLKSNQWITVPWPCDSLLVNVGDLIEIMGDGRFRSSWHRAVAQPDTGRFSVALFYRPPRGAEIEPVSDGESNKYKNVVVGDYLDHFYKLSPTPTKQAIMFAKFN</sequence>
<evidence type="ECO:0000256" key="2">
    <source>
        <dbReference type="ARBA" id="ARBA00022723"/>
    </source>
</evidence>
<dbReference type="InterPro" id="IPR050295">
    <property type="entry name" value="Plant_2OG-oxidoreductases"/>
</dbReference>
<reference evidence="6" key="2">
    <citation type="submission" date="2020-08" db="EMBL/GenBank/DDBJ databases">
        <title>Plant Genome Project.</title>
        <authorList>
            <person name="Zhang R.-G."/>
        </authorList>
    </citation>
    <scope>NUCLEOTIDE SEQUENCE</scope>
    <source>
        <strain evidence="6">Huo1</strain>
        <tissue evidence="6">Leaf</tissue>
    </source>
</reference>
<gene>
    <name evidence="6" type="ORF">SASPL_101189</name>
</gene>
<dbReference type="InterPro" id="IPR044861">
    <property type="entry name" value="IPNS-like_FE2OG_OXY"/>
</dbReference>
<comment type="similarity">
    <text evidence="1 4">Belongs to the iron/ascorbate-dependent oxidoreductase family.</text>
</comment>
<evidence type="ECO:0000313" key="7">
    <source>
        <dbReference type="Proteomes" id="UP000298416"/>
    </source>
</evidence>
<comment type="caution">
    <text evidence="6">The sequence shown here is derived from an EMBL/GenBank/DDBJ whole genome shotgun (WGS) entry which is preliminary data.</text>
</comment>
<dbReference type="PROSITE" id="PS51471">
    <property type="entry name" value="FE2OG_OXY"/>
    <property type="match status" value="1"/>
</dbReference>
<organism evidence="6">
    <name type="scientific">Salvia splendens</name>
    <name type="common">Scarlet sage</name>
    <dbReference type="NCBI Taxonomy" id="180675"/>
    <lineage>
        <taxon>Eukaryota</taxon>
        <taxon>Viridiplantae</taxon>
        <taxon>Streptophyta</taxon>
        <taxon>Embryophyta</taxon>
        <taxon>Tracheophyta</taxon>
        <taxon>Spermatophyta</taxon>
        <taxon>Magnoliopsida</taxon>
        <taxon>eudicotyledons</taxon>
        <taxon>Gunneridae</taxon>
        <taxon>Pentapetalae</taxon>
        <taxon>asterids</taxon>
        <taxon>lamiids</taxon>
        <taxon>Lamiales</taxon>
        <taxon>Lamiaceae</taxon>
        <taxon>Nepetoideae</taxon>
        <taxon>Mentheae</taxon>
        <taxon>Salviinae</taxon>
        <taxon>Salvia</taxon>
        <taxon>Salvia subgen. Calosphace</taxon>
        <taxon>core Calosphace</taxon>
    </lineage>
</organism>